<evidence type="ECO:0000313" key="1">
    <source>
        <dbReference type="EMBL" id="ACK41457.1"/>
    </source>
</evidence>
<dbReference type="HOGENOM" id="CLU_3167353_0_0_0"/>
<name>B8DYS5_DICTD</name>
<dbReference type="EnsemblBacteria" id="ACK41457">
    <property type="protein sequence ID" value="ACK41457"/>
    <property type="gene ID" value="Dtur_0125"/>
</dbReference>
<gene>
    <name evidence="1" type="ordered locus">Dtur_0125</name>
</gene>
<dbReference type="STRING" id="515635.Dtur_0125"/>
<protein>
    <submittedName>
        <fullName evidence="1">Uncharacterized protein</fullName>
    </submittedName>
</protein>
<dbReference type="Proteomes" id="UP000007719">
    <property type="component" value="Chromosome"/>
</dbReference>
<dbReference type="KEGG" id="dtu:Dtur_0125"/>
<reference evidence="2" key="1">
    <citation type="journal article" date="2016" name="Front. Microbiol.">
        <title>The complete genome sequence of hyperthermophile Dictyoglomus turgidum DSM 6724 reveals a specialized carbohydrate fermentor.</title>
        <authorList>
            <person name="Brumm P.J."/>
            <person name="Gowda K."/>
            <person name="Robb F.T."/>
            <person name="Mead D.A."/>
        </authorList>
    </citation>
    <scope>NUCLEOTIDE SEQUENCE [LARGE SCALE GENOMIC DNA]</scope>
    <source>
        <strain evidence="2">DSM 6724 / Z-1310</strain>
    </source>
</reference>
<keyword evidence="2" id="KW-1185">Reference proteome</keyword>
<dbReference type="EMBL" id="CP001251">
    <property type="protein sequence ID" value="ACK41457.1"/>
    <property type="molecule type" value="Genomic_DNA"/>
</dbReference>
<sequence length="47" mass="5703">MVLVDINSNRYYSLNLVFHKRQEVILVSFSMEFEVKGWLYAIPYYLL</sequence>
<dbReference type="AlphaFoldDB" id="B8DYS5"/>
<dbReference type="RefSeq" id="WP_012582542.1">
    <property type="nucleotide sequence ID" value="NC_011661.1"/>
</dbReference>
<organism evidence="1 2">
    <name type="scientific">Dictyoglomus turgidum (strain DSM 6724 / Z-1310)</name>
    <dbReference type="NCBI Taxonomy" id="515635"/>
    <lineage>
        <taxon>Bacteria</taxon>
        <taxon>Pseudomonadati</taxon>
        <taxon>Dictyoglomota</taxon>
        <taxon>Dictyoglomia</taxon>
        <taxon>Dictyoglomales</taxon>
        <taxon>Dictyoglomaceae</taxon>
        <taxon>Dictyoglomus</taxon>
    </lineage>
</organism>
<proteinExistence type="predicted"/>
<evidence type="ECO:0000313" key="2">
    <source>
        <dbReference type="Proteomes" id="UP000007719"/>
    </source>
</evidence>
<accession>B8DYS5</accession>
<dbReference type="InParanoid" id="B8DYS5"/>